<dbReference type="PROSITE" id="PS52016">
    <property type="entry name" value="TONB_DEPENDENT_REC_3"/>
    <property type="match status" value="1"/>
</dbReference>
<evidence type="ECO:0000256" key="4">
    <source>
        <dbReference type="ARBA" id="ARBA00022692"/>
    </source>
</evidence>
<dbReference type="InterPro" id="IPR039426">
    <property type="entry name" value="TonB-dep_rcpt-like"/>
</dbReference>
<dbReference type="CDD" id="cd01347">
    <property type="entry name" value="ligand_gated_channel"/>
    <property type="match status" value="1"/>
</dbReference>
<accession>A0ABU3BI81</accession>
<evidence type="ECO:0000259" key="11">
    <source>
        <dbReference type="Pfam" id="PF00593"/>
    </source>
</evidence>
<dbReference type="SUPFAM" id="SSF56935">
    <property type="entry name" value="Porins"/>
    <property type="match status" value="1"/>
</dbReference>
<dbReference type="InterPro" id="IPR036942">
    <property type="entry name" value="Beta-barrel_TonB_sf"/>
</dbReference>
<evidence type="ECO:0000256" key="3">
    <source>
        <dbReference type="ARBA" id="ARBA00022452"/>
    </source>
</evidence>
<feature type="domain" description="TonB-dependent receptor-like beta-barrel" evidence="11">
    <location>
        <begin position="181"/>
        <end position="603"/>
    </location>
</feature>
<evidence type="ECO:0000256" key="8">
    <source>
        <dbReference type="PROSITE-ProRule" id="PRU01360"/>
    </source>
</evidence>
<protein>
    <submittedName>
        <fullName evidence="13">TonB-dependent receptor</fullName>
    </submittedName>
</protein>
<evidence type="ECO:0000256" key="10">
    <source>
        <dbReference type="SAM" id="SignalP"/>
    </source>
</evidence>
<comment type="similarity">
    <text evidence="8 9">Belongs to the TonB-dependent receptor family.</text>
</comment>
<dbReference type="InterPro" id="IPR012910">
    <property type="entry name" value="Plug_dom"/>
</dbReference>
<dbReference type="Gene3D" id="2.40.170.20">
    <property type="entry name" value="TonB-dependent receptor, beta-barrel domain"/>
    <property type="match status" value="1"/>
</dbReference>
<evidence type="ECO:0000313" key="13">
    <source>
        <dbReference type="EMBL" id="MDT0621872.1"/>
    </source>
</evidence>
<dbReference type="Proteomes" id="UP001250662">
    <property type="component" value="Unassembled WGS sequence"/>
</dbReference>
<keyword evidence="14" id="KW-1185">Reference proteome</keyword>
<keyword evidence="13" id="KW-0675">Receptor</keyword>
<dbReference type="Pfam" id="PF07715">
    <property type="entry name" value="Plug"/>
    <property type="match status" value="1"/>
</dbReference>
<dbReference type="InterPro" id="IPR000531">
    <property type="entry name" value="Beta-barrel_TonB"/>
</dbReference>
<evidence type="ECO:0000256" key="5">
    <source>
        <dbReference type="ARBA" id="ARBA00023077"/>
    </source>
</evidence>
<dbReference type="PANTHER" id="PTHR30069">
    <property type="entry name" value="TONB-DEPENDENT OUTER MEMBRANE RECEPTOR"/>
    <property type="match status" value="1"/>
</dbReference>
<dbReference type="Gene3D" id="2.170.130.10">
    <property type="entry name" value="TonB-dependent receptor, plug domain"/>
    <property type="match status" value="1"/>
</dbReference>
<comment type="caution">
    <text evidence="13">The sequence shown here is derived from an EMBL/GenBank/DDBJ whole genome shotgun (WGS) entry which is preliminary data.</text>
</comment>
<evidence type="ECO:0000313" key="14">
    <source>
        <dbReference type="Proteomes" id="UP001250662"/>
    </source>
</evidence>
<evidence type="ECO:0000256" key="6">
    <source>
        <dbReference type="ARBA" id="ARBA00023136"/>
    </source>
</evidence>
<evidence type="ECO:0000256" key="7">
    <source>
        <dbReference type="ARBA" id="ARBA00023237"/>
    </source>
</evidence>
<gene>
    <name evidence="13" type="ORF">RM520_09550</name>
</gene>
<name>A0ABU3BI81_9FLAO</name>
<dbReference type="PANTHER" id="PTHR30069:SF50">
    <property type="entry name" value="TONB-DEPENDENT RECEPTOR HI_1217-RELATED"/>
    <property type="match status" value="1"/>
</dbReference>
<dbReference type="RefSeq" id="WP_311387856.1">
    <property type="nucleotide sequence ID" value="NZ_JAVRHU010000002.1"/>
</dbReference>
<dbReference type="EMBL" id="JAVRHU010000002">
    <property type="protein sequence ID" value="MDT0621872.1"/>
    <property type="molecule type" value="Genomic_DNA"/>
</dbReference>
<feature type="signal peptide" evidence="10">
    <location>
        <begin position="1"/>
        <end position="20"/>
    </location>
</feature>
<keyword evidence="7 8" id="KW-0998">Cell outer membrane</keyword>
<comment type="subcellular location">
    <subcellularLocation>
        <location evidence="1 8">Cell outer membrane</location>
        <topology evidence="1 8">Multi-pass membrane protein</topology>
    </subcellularLocation>
</comment>
<keyword evidence="10" id="KW-0732">Signal</keyword>
<evidence type="ECO:0000259" key="12">
    <source>
        <dbReference type="Pfam" id="PF07715"/>
    </source>
</evidence>
<feature type="chain" id="PRO_5046471718" evidence="10">
    <location>
        <begin position="21"/>
        <end position="629"/>
    </location>
</feature>
<dbReference type="Pfam" id="PF00593">
    <property type="entry name" value="TonB_dep_Rec_b-barrel"/>
    <property type="match status" value="1"/>
</dbReference>
<dbReference type="InterPro" id="IPR037066">
    <property type="entry name" value="Plug_dom_sf"/>
</dbReference>
<sequence>MKKVVIGFLALSNFCVSLLAQDQDSVRVQILDEVVVSDSRFALKREYSGKTVIKISAEEIAQNQGRSVAELINSKSGIEINGSRSVAGQNLGYFIRGGNNRQVLVIIDGIQVNDPSQIANDFDLRLLDLNTIANIEIIKGSASTLYGNAAATAVISITTKNASKEKVALSVNSVVGTNASQNEDNKTLSNFNNAINLNGTIDKLTYLVGFATQYTDGLSAASGVNTEKDPFSRLNTNMKIEYKFSEALDLKVFGSFDKIKNDIDGFPAPLFQFADTNDESISEQLRFAVAPTYTYENGSISINASMTSIDRETKSDFPSVFESKGYSLDIFNKYVFADKLYTIVGFNYQQNETLFAEEVSYTNSDPYANFVYVSDFGLNLNVGARLNNHSEYGSQFTYNFNPSYSFDLGKGYGKFLASYSTSFIAPSLFQLFDGTFGNPDLQAEDNRTLEGGFEWNLGKTLRVSGLYFNRNETNTVIFTTIDPVNFISQYTNAEGDAKIQGAELEVASELISGLQLSANYTFTQLKEGNRVRLPKHRANANLNYQFSDKTNATLTYQYVGSREDTDFSTFQNVELDAYSLIDLYIGHRFKNNKLKLFVNITNIFNEDYQEIIGYSTRGRNYNLGLNINL</sequence>
<keyword evidence="6 8" id="KW-0472">Membrane</keyword>
<reference evidence="13 14" key="1">
    <citation type="submission" date="2023-09" db="EMBL/GenBank/DDBJ databases">
        <authorList>
            <person name="Rey-Velasco X."/>
        </authorList>
    </citation>
    <scope>NUCLEOTIDE SEQUENCE [LARGE SCALE GENOMIC DNA]</scope>
    <source>
        <strain evidence="13 14">P007</strain>
    </source>
</reference>
<proteinExistence type="inferred from homology"/>
<keyword evidence="3 8" id="KW-1134">Transmembrane beta strand</keyword>
<evidence type="ECO:0000256" key="1">
    <source>
        <dbReference type="ARBA" id="ARBA00004571"/>
    </source>
</evidence>
<evidence type="ECO:0000256" key="2">
    <source>
        <dbReference type="ARBA" id="ARBA00022448"/>
    </source>
</evidence>
<keyword evidence="2 8" id="KW-0813">Transport</keyword>
<keyword evidence="4 8" id="KW-0812">Transmembrane</keyword>
<organism evidence="13 14">
    <name type="scientific">Croceitalea vernalis</name>
    <dbReference type="NCBI Taxonomy" id="3075599"/>
    <lineage>
        <taxon>Bacteria</taxon>
        <taxon>Pseudomonadati</taxon>
        <taxon>Bacteroidota</taxon>
        <taxon>Flavobacteriia</taxon>
        <taxon>Flavobacteriales</taxon>
        <taxon>Flavobacteriaceae</taxon>
        <taxon>Croceitalea</taxon>
    </lineage>
</organism>
<evidence type="ECO:0000256" key="9">
    <source>
        <dbReference type="RuleBase" id="RU003357"/>
    </source>
</evidence>
<keyword evidence="5 9" id="KW-0798">TonB box</keyword>
<feature type="domain" description="TonB-dependent receptor plug" evidence="12">
    <location>
        <begin position="50"/>
        <end position="153"/>
    </location>
</feature>